<proteinExistence type="predicted"/>
<sequence>MEKTTEWSQQELGREVVHLRSGSRLGGLGDREAVSVHIGWLSSKRPSSPANDRVVPTGWVGYSVKGVGRTLGSNRRVLNSERPQQASLLGGRSGGLGTTERLRGVSQRQVVERTTERV</sequence>
<reference evidence="2 3" key="1">
    <citation type="submission" date="2020-02" db="EMBL/GenBank/DDBJ databases">
        <authorList>
            <person name="Ferguson B K."/>
        </authorList>
    </citation>
    <scope>NUCLEOTIDE SEQUENCE [LARGE SCALE GENOMIC DNA]</scope>
</reference>
<dbReference type="AlphaFoldDB" id="A0A6H5FYI4"/>
<protein>
    <submittedName>
        <fullName evidence="2">Uncharacterized protein</fullName>
    </submittedName>
</protein>
<gene>
    <name evidence="2" type="ORF">NTEN_LOCUS1554</name>
</gene>
<evidence type="ECO:0000313" key="2">
    <source>
        <dbReference type="EMBL" id="CAA9994738.1"/>
    </source>
</evidence>
<name>A0A6H5FYI4_9HEMI</name>
<feature type="region of interest" description="Disordered" evidence="1">
    <location>
        <begin position="79"/>
        <end position="118"/>
    </location>
</feature>
<organism evidence="2 3">
    <name type="scientific">Nesidiocoris tenuis</name>
    <dbReference type="NCBI Taxonomy" id="355587"/>
    <lineage>
        <taxon>Eukaryota</taxon>
        <taxon>Metazoa</taxon>
        <taxon>Ecdysozoa</taxon>
        <taxon>Arthropoda</taxon>
        <taxon>Hexapoda</taxon>
        <taxon>Insecta</taxon>
        <taxon>Pterygota</taxon>
        <taxon>Neoptera</taxon>
        <taxon>Paraneoptera</taxon>
        <taxon>Hemiptera</taxon>
        <taxon>Heteroptera</taxon>
        <taxon>Panheteroptera</taxon>
        <taxon>Cimicomorpha</taxon>
        <taxon>Miridae</taxon>
        <taxon>Dicyphina</taxon>
        <taxon>Nesidiocoris</taxon>
    </lineage>
</organism>
<dbReference type="Proteomes" id="UP000479000">
    <property type="component" value="Unassembled WGS sequence"/>
</dbReference>
<feature type="non-terminal residue" evidence="2">
    <location>
        <position position="118"/>
    </location>
</feature>
<evidence type="ECO:0000313" key="3">
    <source>
        <dbReference type="Proteomes" id="UP000479000"/>
    </source>
</evidence>
<dbReference type="EMBL" id="CADCXU010002458">
    <property type="protein sequence ID" value="CAA9994738.1"/>
    <property type="molecule type" value="Genomic_DNA"/>
</dbReference>
<keyword evidence="3" id="KW-1185">Reference proteome</keyword>
<evidence type="ECO:0000256" key="1">
    <source>
        <dbReference type="SAM" id="MobiDB-lite"/>
    </source>
</evidence>
<accession>A0A6H5FYI4</accession>